<evidence type="ECO:0000313" key="1">
    <source>
        <dbReference type="EMBL" id="MBC8558865.1"/>
    </source>
</evidence>
<comment type="caution">
    <text evidence="1">The sequence shown here is derived from an EMBL/GenBank/DDBJ whole genome shotgun (WGS) entry which is preliminary data.</text>
</comment>
<dbReference type="InterPro" id="IPR010985">
    <property type="entry name" value="Ribbon_hlx_hlx"/>
</dbReference>
<dbReference type="EMBL" id="JACRSV010000001">
    <property type="protein sequence ID" value="MBC8558865.1"/>
    <property type="molecule type" value="Genomic_DNA"/>
</dbReference>
<dbReference type="SUPFAM" id="SSF47598">
    <property type="entry name" value="Ribbon-helix-helix"/>
    <property type="match status" value="1"/>
</dbReference>
<sequence length="53" mass="6150">MRAPRKRTGLRIPMDLNTALILEAEKREMSKNALMVKILRNWLKAKKGGKEDE</sequence>
<dbReference type="RefSeq" id="WP_249293763.1">
    <property type="nucleotide sequence ID" value="NZ_JACRSV010000001.1"/>
</dbReference>
<evidence type="ECO:0000313" key="2">
    <source>
        <dbReference type="Proteomes" id="UP000610760"/>
    </source>
</evidence>
<dbReference type="Proteomes" id="UP000610760">
    <property type="component" value="Unassembled WGS sequence"/>
</dbReference>
<accession>A0A926E3J0</accession>
<protein>
    <submittedName>
        <fullName evidence="1">Uncharacterized protein</fullName>
    </submittedName>
</protein>
<name>A0A926E3J0_9FIRM</name>
<gene>
    <name evidence="1" type="ORF">H8710_02150</name>
</gene>
<reference evidence="1" key="1">
    <citation type="submission" date="2020-08" db="EMBL/GenBank/DDBJ databases">
        <title>Genome public.</title>
        <authorList>
            <person name="Liu C."/>
            <person name="Sun Q."/>
        </authorList>
    </citation>
    <scope>NUCLEOTIDE SEQUENCE</scope>
    <source>
        <strain evidence="1">NSJ-33</strain>
    </source>
</reference>
<dbReference type="AlphaFoldDB" id="A0A926E3J0"/>
<dbReference type="GO" id="GO:0006355">
    <property type="term" value="P:regulation of DNA-templated transcription"/>
    <property type="evidence" value="ECO:0007669"/>
    <property type="project" value="InterPro"/>
</dbReference>
<organism evidence="1 2">
    <name type="scientific">Fumia xinanensis</name>
    <dbReference type="NCBI Taxonomy" id="2763659"/>
    <lineage>
        <taxon>Bacteria</taxon>
        <taxon>Bacillati</taxon>
        <taxon>Bacillota</taxon>
        <taxon>Clostridia</taxon>
        <taxon>Eubacteriales</taxon>
        <taxon>Oscillospiraceae</taxon>
        <taxon>Fumia</taxon>
    </lineage>
</organism>
<proteinExistence type="predicted"/>
<keyword evidence="2" id="KW-1185">Reference proteome</keyword>